<dbReference type="NCBIfam" id="NF003555">
    <property type="entry name" value="PRK05218.1"/>
    <property type="match status" value="1"/>
</dbReference>
<evidence type="ECO:0000256" key="6">
    <source>
        <dbReference type="ARBA" id="ARBA00023186"/>
    </source>
</evidence>
<dbReference type="InterPro" id="IPR036890">
    <property type="entry name" value="HATPase_C_sf"/>
</dbReference>
<dbReference type="PANTHER" id="PTHR11528">
    <property type="entry name" value="HEAT SHOCK PROTEIN 90 FAMILY MEMBER"/>
    <property type="match status" value="1"/>
</dbReference>
<dbReference type="InterPro" id="IPR037196">
    <property type="entry name" value="HSP90_C"/>
</dbReference>
<dbReference type="Gene3D" id="3.30.565.10">
    <property type="entry name" value="Histidine kinase-like ATPase, C-terminal domain"/>
    <property type="match status" value="1"/>
</dbReference>
<dbReference type="InterPro" id="IPR001404">
    <property type="entry name" value="Hsp90_fam"/>
</dbReference>
<keyword evidence="5" id="KW-0067">ATP-binding</keyword>
<evidence type="ECO:0000256" key="4">
    <source>
        <dbReference type="ARBA" id="ARBA00022741"/>
    </source>
</evidence>
<dbReference type="Pfam" id="PF00183">
    <property type="entry name" value="HSP90"/>
    <property type="match status" value="2"/>
</dbReference>
<organism evidence="9">
    <name type="scientific">Megaviridae environmental sample</name>
    <dbReference type="NCBI Taxonomy" id="1737588"/>
    <lineage>
        <taxon>Viruses</taxon>
        <taxon>Varidnaviria</taxon>
        <taxon>Bamfordvirae</taxon>
        <taxon>Nucleocytoviricota</taxon>
        <taxon>Megaviricetes</taxon>
        <taxon>Imitervirales</taxon>
        <taxon>Mimiviridae</taxon>
        <taxon>environmental samples</taxon>
    </lineage>
</organism>
<dbReference type="Gene3D" id="1.20.120.790">
    <property type="entry name" value="Heat shock protein 90, C-terminal domain"/>
    <property type="match status" value="1"/>
</dbReference>
<feature type="domain" description="Histidine kinase/HSP90-like ATPase" evidence="8">
    <location>
        <begin position="31"/>
        <end position="184"/>
    </location>
</feature>
<dbReference type="PIRSF" id="PIRSF002583">
    <property type="entry name" value="Hsp90"/>
    <property type="match status" value="1"/>
</dbReference>
<dbReference type="FunFam" id="1.20.120.790:FF:000001">
    <property type="entry name" value="Heat shock protein 90 alpha"/>
    <property type="match status" value="1"/>
</dbReference>
<sequence length="760" mass="87457">METTQTNTETFAFQAEISQLMSLIVNTFYSNKDIFLRELISNSSDALDKIRYNSLTDSSILDSESNLHINLVPDRENKVLHIIDTGIGMTKADLVNNLGTIAKSGTKAFMQSLQAGTDVSMIGQFGVGFYSAFLVADKVQVTTKHNDDECYTWESSAGGSFTISPGIMGLTRGTCITLHMKEDQLDYLEEQKIRDIVTKHSQFINYPISLECQKEREVEVNSSENDGHHSDHQDTEQHSDHQDTEQHSDHQDTEQHSDHQDTEQHSDHQDTEQHSDHQDTEQHSDHQKEGVVEEVDENHSVENNSDEKTVEKRKETFKEFEKLNKTKPLWTRSHDSISNDEYSSFYKGITNDWEDHLAVKHFSVEGQLEFKSLLFVPKKAPFDLFNKNEDNECNIKLYVRRVFITDKNTKLIPNYLSFIKGVVDSEDLPLNVSREMLQQSRMLRVIQKNVVKKCIEMFNELAEDNEKYKTFYEQFSKNLKLGVHEDSLNRNKLVELLRFRSSHSEELTSLKDYVTRMKENQKDIYFMTGENIQLVSNSTFVKSLTTRGFEVIFMTEAIDEYCVQQIKDYDGHNLVSITKEGLELPNSDEEKECFETHKTEFEPLCKKIKETLNDRVEKVTVSNRLVDEPLCVVTGEHGWSANMERIMKAQALGDNTMMSYMQSKKNIELNPNHKIVKTMKEKLESSDENNSLSSLFTLLYDVALLNAGFSLEDPKMFSTRMNQMVMLGLGIDLETDSTEEDLTKLNIDDNVSNNEMESID</sequence>
<keyword evidence="6" id="KW-0143">Chaperone</keyword>
<dbReference type="PROSITE" id="PS00298">
    <property type="entry name" value="HSP90"/>
    <property type="match status" value="1"/>
</dbReference>
<comment type="subcellular location">
    <subcellularLocation>
        <location evidence="1">Cytoplasm</location>
    </subcellularLocation>
</comment>
<dbReference type="GO" id="GO:0140662">
    <property type="term" value="F:ATP-dependent protein folding chaperone"/>
    <property type="evidence" value="ECO:0007669"/>
    <property type="project" value="InterPro"/>
</dbReference>
<dbReference type="SUPFAM" id="SSF55874">
    <property type="entry name" value="ATPase domain of HSP90 chaperone/DNA topoisomerase II/histidine kinase"/>
    <property type="match status" value="1"/>
</dbReference>
<dbReference type="FunFam" id="3.30.230.80:FF:000001">
    <property type="entry name" value="Heat shock protein 90 alpha"/>
    <property type="match status" value="1"/>
</dbReference>
<evidence type="ECO:0000256" key="5">
    <source>
        <dbReference type="ARBA" id="ARBA00022840"/>
    </source>
</evidence>
<reference evidence="9" key="1">
    <citation type="journal article" date="2019" name="Philos. Trans. R. Soc. Lond., B, Biol. Sci.">
        <title>Targeted metagenomic recovery of four divergent viruses reveals shared and distinctive characteristics of giant viruses of marine eukaryotes.</title>
        <authorList>
            <person name="Needham D.M."/>
            <person name="Poirier C."/>
            <person name="Hehenberger E."/>
            <person name="Jimenez V."/>
            <person name="Swalwell J.E."/>
            <person name="Santoro A.E."/>
            <person name="Worden A.Z."/>
        </authorList>
    </citation>
    <scope>NUCLEOTIDE SEQUENCE</scope>
    <source>
        <strain evidence="9">MPacV-611</strain>
    </source>
</reference>
<dbReference type="EMBL" id="MN448286">
    <property type="protein sequence ID" value="QFG74349.1"/>
    <property type="molecule type" value="Genomic_DNA"/>
</dbReference>
<proteinExistence type="inferred from homology"/>
<accession>A0A5J6VKK7</accession>
<dbReference type="GO" id="GO:0016887">
    <property type="term" value="F:ATP hydrolysis activity"/>
    <property type="evidence" value="ECO:0007669"/>
    <property type="project" value="InterPro"/>
</dbReference>
<dbReference type="Gene3D" id="3.40.50.11260">
    <property type="match status" value="1"/>
</dbReference>
<keyword evidence="4" id="KW-0547">Nucleotide-binding</keyword>
<evidence type="ECO:0000256" key="1">
    <source>
        <dbReference type="ARBA" id="ARBA00004496"/>
    </source>
</evidence>
<name>A0A5J6VKK7_9VIRU</name>
<evidence type="ECO:0000256" key="7">
    <source>
        <dbReference type="SAM" id="MobiDB-lite"/>
    </source>
</evidence>
<dbReference type="HAMAP" id="MF_00505">
    <property type="entry name" value="HSP90"/>
    <property type="match status" value="1"/>
</dbReference>
<comment type="similarity">
    <text evidence="2">Belongs to the heat shock protein 90 family.</text>
</comment>
<dbReference type="InterPro" id="IPR019805">
    <property type="entry name" value="Heat_shock_protein_90_CS"/>
</dbReference>
<dbReference type="SUPFAM" id="SSF54211">
    <property type="entry name" value="Ribosomal protein S5 domain 2-like"/>
    <property type="match status" value="1"/>
</dbReference>
<evidence type="ECO:0000256" key="3">
    <source>
        <dbReference type="ARBA" id="ARBA00022490"/>
    </source>
</evidence>
<dbReference type="GO" id="GO:0051082">
    <property type="term" value="F:unfolded protein binding"/>
    <property type="evidence" value="ECO:0007669"/>
    <property type="project" value="InterPro"/>
</dbReference>
<evidence type="ECO:0000259" key="8">
    <source>
        <dbReference type="SMART" id="SM00387"/>
    </source>
</evidence>
<evidence type="ECO:0000313" key="9">
    <source>
        <dbReference type="EMBL" id="QFG74349.1"/>
    </source>
</evidence>
<dbReference type="SUPFAM" id="SSF110942">
    <property type="entry name" value="HSP90 C-terminal domain"/>
    <property type="match status" value="1"/>
</dbReference>
<dbReference type="Gene3D" id="3.30.230.80">
    <property type="match status" value="1"/>
</dbReference>
<dbReference type="Pfam" id="PF13589">
    <property type="entry name" value="HATPase_c_3"/>
    <property type="match status" value="1"/>
</dbReference>
<keyword evidence="3" id="KW-0963">Cytoplasm</keyword>
<dbReference type="FunFam" id="3.30.565.10:FF:000001">
    <property type="entry name" value="Heat shock protein HSP 90-alpha"/>
    <property type="match status" value="1"/>
</dbReference>
<dbReference type="InterPro" id="IPR020568">
    <property type="entry name" value="Ribosomal_Su5_D2-typ_SF"/>
</dbReference>
<dbReference type="FunFam" id="3.40.50.11260:FF:000001">
    <property type="entry name" value="Heat shock protein 90 alpha"/>
    <property type="match status" value="1"/>
</dbReference>
<dbReference type="CDD" id="cd16927">
    <property type="entry name" value="HATPase_Hsp90-like"/>
    <property type="match status" value="1"/>
</dbReference>
<evidence type="ECO:0000256" key="2">
    <source>
        <dbReference type="ARBA" id="ARBA00008239"/>
    </source>
</evidence>
<dbReference type="PRINTS" id="PR00775">
    <property type="entry name" value="HEATSHOCK90"/>
</dbReference>
<dbReference type="InterPro" id="IPR003594">
    <property type="entry name" value="HATPase_dom"/>
</dbReference>
<dbReference type="InterPro" id="IPR020575">
    <property type="entry name" value="Hsp90_N"/>
</dbReference>
<feature type="region of interest" description="Disordered" evidence="7">
    <location>
        <begin position="215"/>
        <end position="313"/>
    </location>
</feature>
<dbReference type="SMART" id="SM00387">
    <property type="entry name" value="HATPase_c"/>
    <property type="match status" value="1"/>
</dbReference>
<protein>
    <submittedName>
        <fullName evidence="9">Hsp90 protein</fullName>
    </submittedName>
</protein>
<dbReference type="GO" id="GO:0005524">
    <property type="term" value="F:ATP binding"/>
    <property type="evidence" value="ECO:0007669"/>
    <property type="project" value="UniProtKB-KW"/>
</dbReference>